<dbReference type="SMART" id="SM00347">
    <property type="entry name" value="HTH_MARR"/>
    <property type="match status" value="1"/>
</dbReference>
<dbReference type="GO" id="GO:0003677">
    <property type="term" value="F:DNA binding"/>
    <property type="evidence" value="ECO:0007669"/>
    <property type="project" value="UniProtKB-KW"/>
</dbReference>
<accession>A0ABS4UPY9</accession>
<dbReference type="SUPFAM" id="SSF46785">
    <property type="entry name" value="Winged helix' DNA-binding domain"/>
    <property type="match status" value="1"/>
</dbReference>
<dbReference type="PANTHER" id="PTHR33164:SF99">
    <property type="entry name" value="MARR FAMILY REGULATORY PROTEIN"/>
    <property type="match status" value="1"/>
</dbReference>
<evidence type="ECO:0000259" key="1">
    <source>
        <dbReference type="PROSITE" id="PS50995"/>
    </source>
</evidence>
<keyword evidence="2" id="KW-0238">DNA-binding</keyword>
<dbReference type="InterPro" id="IPR000835">
    <property type="entry name" value="HTH_MarR-typ"/>
</dbReference>
<name>A0ABS4UPY9_9ACTN</name>
<feature type="domain" description="HTH marR-type" evidence="1">
    <location>
        <begin position="19"/>
        <end position="155"/>
    </location>
</feature>
<organism evidence="2 3">
    <name type="scientific">Kribbella aluminosa</name>
    <dbReference type="NCBI Taxonomy" id="416017"/>
    <lineage>
        <taxon>Bacteria</taxon>
        <taxon>Bacillati</taxon>
        <taxon>Actinomycetota</taxon>
        <taxon>Actinomycetes</taxon>
        <taxon>Propionibacteriales</taxon>
        <taxon>Kribbellaceae</taxon>
        <taxon>Kribbella</taxon>
    </lineage>
</organism>
<protein>
    <submittedName>
        <fullName evidence="2">DNA-binding MarR family transcriptional regulator</fullName>
    </submittedName>
</protein>
<dbReference type="PROSITE" id="PS50995">
    <property type="entry name" value="HTH_MARR_2"/>
    <property type="match status" value="1"/>
</dbReference>
<dbReference type="InterPro" id="IPR036390">
    <property type="entry name" value="WH_DNA-bd_sf"/>
</dbReference>
<dbReference type="Gene3D" id="1.10.10.10">
    <property type="entry name" value="Winged helix-like DNA-binding domain superfamily/Winged helix DNA-binding domain"/>
    <property type="match status" value="1"/>
</dbReference>
<proteinExistence type="predicted"/>
<dbReference type="InterPro" id="IPR039422">
    <property type="entry name" value="MarR/SlyA-like"/>
</dbReference>
<evidence type="ECO:0000313" key="2">
    <source>
        <dbReference type="EMBL" id="MBP2353704.1"/>
    </source>
</evidence>
<evidence type="ECO:0000313" key="3">
    <source>
        <dbReference type="Proteomes" id="UP000755585"/>
    </source>
</evidence>
<dbReference type="EMBL" id="JAGINT010000002">
    <property type="protein sequence ID" value="MBP2353704.1"/>
    <property type="molecule type" value="Genomic_DNA"/>
</dbReference>
<comment type="caution">
    <text evidence="2">The sequence shown here is derived from an EMBL/GenBank/DDBJ whole genome shotgun (WGS) entry which is preliminary data.</text>
</comment>
<reference evidence="2 3" key="1">
    <citation type="submission" date="2021-03" db="EMBL/GenBank/DDBJ databases">
        <title>Sequencing the genomes of 1000 actinobacteria strains.</title>
        <authorList>
            <person name="Klenk H.-P."/>
        </authorList>
    </citation>
    <scope>NUCLEOTIDE SEQUENCE [LARGE SCALE GENOMIC DNA]</scope>
    <source>
        <strain evidence="2 3">DSM 18824</strain>
    </source>
</reference>
<dbReference type="RefSeq" id="WP_209696626.1">
    <property type="nucleotide sequence ID" value="NZ_BAAAVU010000001.1"/>
</dbReference>
<gene>
    <name evidence="2" type="ORF">JOF29_004814</name>
</gene>
<sequence>MGSDAAREAAEPRWLKADELDTWKTLQLTMALLTSALGEQLQRDSNLSFLEYYVLAGLSDQPEHTMRLSNLAVLANSELSRLSHLIRRLENRGLVRREPDPNDGRFTNAILTPDGYEELAKAAPGHVELVRKLVFDPLTEAEGRALQKAMSKLLPGLLGDC</sequence>
<keyword evidence="3" id="KW-1185">Reference proteome</keyword>
<dbReference type="PANTHER" id="PTHR33164">
    <property type="entry name" value="TRANSCRIPTIONAL REGULATOR, MARR FAMILY"/>
    <property type="match status" value="1"/>
</dbReference>
<dbReference type="InterPro" id="IPR036388">
    <property type="entry name" value="WH-like_DNA-bd_sf"/>
</dbReference>
<dbReference type="Proteomes" id="UP000755585">
    <property type="component" value="Unassembled WGS sequence"/>
</dbReference>
<dbReference type="Pfam" id="PF01047">
    <property type="entry name" value="MarR"/>
    <property type="match status" value="1"/>
</dbReference>